<dbReference type="EMBL" id="UINC01123583">
    <property type="protein sequence ID" value="SVD00143.1"/>
    <property type="molecule type" value="Genomic_DNA"/>
</dbReference>
<protein>
    <submittedName>
        <fullName evidence="1">Uncharacterized protein</fullName>
    </submittedName>
</protein>
<reference evidence="1" key="1">
    <citation type="submission" date="2018-05" db="EMBL/GenBank/DDBJ databases">
        <authorList>
            <person name="Lanie J.A."/>
            <person name="Ng W.-L."/>
            <person name="Kazmierczak K.M."/>
            <person name="Andrzejewski T.M."/>
            <person name="Davidsen T.M."/>
            <person name="Wayne K.J."/>
            <person name="Tettelin H."/>
            <person name="Glass J.I."/>
            <person name="Rusch D."/>
            <person name="Podicherti R."/>
            <person name="Tsui H.-C.T."/>
            <person name="Winkler M.E."/>
        </authorList>
    </citation>
    <scope>NUCLEOTIDE SEQUENCE</scope>
</reference>
<accession>A0A382RR22</accession>
<proteinExistence type="predicted"/>
<sequence>MAVKQLNVGDVEIEELVINAGSGTYDLVPHLEEINIYENIFSNHLTGHLTLVDTFNIPYKAPIIGEETIGCRIRMKGDSGEHIVNPPLMHIHDLRDRFMQTSTRQRFSLQLVSEQCMSNVHCRVSKSYSMPISDIVEDIYNNYLDDDRNGIQVEETYGDETCIIPNWDPHTAFNWLASRARPALAKNAVNYLFFETLDGTFFKSLQTLATQTSALTFVAGQLRVDDKHKIEALYGGVVKVDHVLYMKQFEKIQNIMSGMYAS</sequence>
<feature type="non-terminal residue" evidence="1">
    <location>
        <position position="1"/>
    </location>
</feature>
<name>A0A382RR22_9ZZZZ</name>
<feature type="non-terminal residue" evidence="1">
    <location>
        <position position="262"/>
    </location>
</feature>
<evidence type="ECO:0000313" key="1">
    <source>
        <dbReference type="EMBL" id="SVD00143.1"/>
    </source>
</evidence>
<organism evidence="1">
    <name type="scientific">marine metagenome</name>
    <dbReference type="NCBI Taxonomy" id="408172"/>
    <lineage>
        <taxon>unclassified sequences</taxon>
        <taxon>metagenomes</taxon>
        <taxon>ecological metagenomes</taxon>
    </lineage>
</organism>
<dbReference type="AlphaFoldDB" id="A0A382RR22"/>
<gene>
    <name evidence="1" type="ORF">METZ01_LOCUS352997</name>
</gene>